<reference evidence="8" key="1">
    <citation type="submission" date="2020-08" db="EMBL/GenBank/DDBJ databases">
        <title>Plant Genome Project.</title>
        <authorList>
            <person name="Zhang R.-G."/>
        </authorList>
    </citation>
    <scope>NUCLEOTIDE SEQUENCE</scope>
    <source>
        <strain evidence="8">WSP0</strain>
        <tissue evidence="8">Leaf</tissue>
    </source>
</reference>
<dbReference type="GO" id="GO:0043531">
    <property type="term" value="F:ADP binding"/>
    <property type="evidence" value="ECO:0007669"/>
    <property type="project" value="InterPro"/>
</dbReference>
<dbReference type="PANTHER" id="PTHR33463">
    <property type="entry name" value="NB-ARC DOMAIN-CONTAINING PROTEIN-RELATED"/>
    <property type="match status" value="1"/>
</dbReference>
<dbReference type="SUPFAM" id="SSF52058">
    <property type="entry name" value="L domain-like"/>
    <property type="match status" value="1"/>
</dbReference>
<keyword evidence="4" id="KW-0547">Nucleotide-binding</keyword>
<dbReference type="Gene3D" id="3.80.10.10">
    <property type="entry name" value="Ribonuclease Inhibitor"/>
    <property type="match status" value="2"/>
</dbReference>
<keyword evidence="2" id="KW-0433">Leucine-rich repeat</keyword>
<dbReference type="InterPro" id="IPR002182">
    <property type="entry name" value="NB-ARC"/>
</dbReference>
<organism evidence="8 9">
    <name type="scientific">Rhododendron griersonianum</name>
    <dbReference type="NCBI Taxonomy" id="479676"/>
    <lineage>
        <taxon>Eukaryota</taxon>
        <taxon>Viridiplantae</taxon>
        <taxon>Streptophyta</taxon>
        <taxon>Embryophyta</taxon>
        <taxon>Tracheophyta</taxon>
        <taxon>Spermatophyta</taxon>
        <taxon>Magnoliopsida</taxon>
        <taxon>eudicotyledons</taxon>
        <taxon>Gunneridae</taxon>
        <taxon>Pentapetalae</taxon>
        <taxon>asterids</taxon>
        <taxon>Ericales</taxon>
        <taxon>Ericaceae</taxon>
        <taxon>Ericoideae</taxon>
        <taxon>Rhodoreae</taxon>
        <taxon>Rhododendron</taxon>
    </lineage>
</organism>
<dbReference type="Pfam" id="PF00931">
    <property type="entry name" value="NB-ARC"/>
    <property type="match status" value="1"/>
</dbReference>
<keyword evidence="5" id="KW-0611">Plant defense</keyword>
<evidence type="ECO:0000256" key="4">
    <source>
        <dbReference type="ARBA" id="ARBA00022741"/>
    </source>
</evidence>
<dbReference type="Gene3D" id="1.10.8.430">
    <property type="entry name" value="Helical domain of apoptotic protease-activating factors"/>
    <property type="match status" value="1"/>
</dbReference>
<dbReference type="SUPFAM" id="SSF52540">
    <property type="entry name" value="P-loop containing nucleoside triphosphate hydrolases"/>
    <property type="match status" value="1"/>
</dbReference>
<evidence type="ECO:0000256" key="2">
    <source>
        <dbReference type="ARBA" id="ARBA00022614"/>
    </source>
</evidence>
<evidence type="ECO:0000259" key="7">
    <source>
        <dbReference type="SMART" id="SM00382"/>
    </source>
</evidence>
<evidence type="ECO:0000313" key="9">
    <source>
        <dbReference type="Proteomes" id="UP000823749"/>
    </source>
</evidence>
<evidence type="ECO:0000256" key="6">
    <source>
        <dbReference type="ARBA" id="ARBA00022840"/>
    </source>
</evidence>
<name>A0AAV6L764_9ERIC</name>
<dbReference type="PANTHER" id="PTHR33463:SF143">
    <property type="entry name" value="NB-ARC DOMAIN-CONTAINING PROTEIN"/>
    <property type="match status" value="1"/>
</dbReference>
<protein>
    <recommendedName>
        <fullName evidence="7">AAA+ ATPase domain-containing protein</fullName>
    </recommendedName>
</protein>
<dbReference type="Gene3D" id="3.40.50.300">
    <property type="entry name" value="P-loop containing nucleotide triphosphate hydrolases"/>
    <property type="match status" value="1"/>
</dbReference>
<dbReference type="EMBL" id="JACTNZ010000002">
    <property type="protein sequence ID" value="KAG5560908.1"/>
    <property type="molecule type" value="Genomic_DNA"/>
</dbReference>
<dbReference type="GO" id="GO:0005524">
    <property type="term" value="F:ATP binding"/>
    <property type="evidence" value="ECO:0007669"/>
    <property type="project" value="UniProtKB-KW"/>
</dbReference>
<dbReference type="Gene3D" id="1.10.10.10">
    <property type="entry name" value="Winged helix-like DNA-binding domain superfamily/Winged helix DNA-binding domain"/>
    <property type="match status" value="1"/>
</dbReference>
<dbReference type="SMART" id="SM00369">
    <property type="entry name" value="LRR_TYP"/>
    <property type="match status" value="3"/>
</dbReference>
<evidence type="ECO:0000256" key="1">
    <source>
        <dbReference type="ARBA" id="ARBA00008894"/>
    </source>
</evidence>
<comment type="caution">
    <text evidence="8">The sequence shown here is derived from an EMBL/GenBank/DDBJ whole genome shotgun (WGS) entry which is preliminary data.</text>
</comment>
<dbReference type="InterPro" id="IPR057135">
    <property type="entry name" value="At4g27190-like_LRR"/>
</dbReference>
<gene>
    <name evidence="8" type="ORF">RHGRI_004065</name>
</gene>
<dbReference type="PRINTS" id="PR00364">
    <property type="entry name" value="DISEASERSIST"/>
</dbReference>
<dbReference type="Pfam" id="PF23559">
    <property type="entry name" value="WHD_DRP"/>
    <property type="match status" value="1"/>
</dbReference>
<dbReference type="Pfam" id="PF23247">
    <property type="entry name" value="LRR_RPS2"/>
    <property type="match status" value="1"/>
</dbReference>
<dbReference type="InterPro" id="IPR042197">
    <property type="entry name" value="Apaf_helical"/>
</dbReference>
<keyword evidence="6" id="KW-0067">ATP-binding</keyword>
<dbReference type="AlphaFoldDB" id="A0AAV6L764"/>
<dbReference type="InterPro" id="IPR003591">
    <property type="entry name" value="Leu-rich_rpt_typical-subtyp"/>
</dbReference>
<evidence type="ECO:0000256" key="3">
    <source>
        <dbReference type="ARBA" id="ARBA00022737"/>
    </source>
</evidence>
<accession>A0AAV6L764</accession>
<dbReference type="GO" id="GO:0051707">
    <property type="term" value="P:response to other organism"/>
    <property type="evidence" value="ECO:0007669"/>
    <property type="project" value="UniProtKB-ARBA"/>
</dbReference>
<dbReference type="InterPro" id="IPR027417">
    <property type="entry name" value="P-loop_NTPase"/>
</dbReference>
<comment type="similarity">
    <text evidence="1">Belongs to the disease resistance NB-LRR family.</text>
</comment>
<proteinExistence type="inferred from homology"/>
<dbReference type="GO" id="GO:0006952">
    <property type="term" value="P:defense response"/>
    <property type="evidence" value="ECO:0007669"/>
    <property type="project" value="UniProtKB-KW"/>
</dbReference>
<evidence type="ECO:0000256" key="5">
    <source>
        <dbReference type="ARBA" id="ARBA00022821"/>
    </source>
</evidence>
<dbReference type="InterPro" id="IPR001611">
    <property type="entry name" value="Leu-rich_rpt"/>
</dbReference>
<dbReference type="SMART" id="SM00382">
    <property type="entry name" value="AAA"/>
    <property type="match status" value="1"/>
</dbReference>
<dbReference type="InterPro" id="IPR032675">
    <property type="entry name" value="LRR_dom_sf"/>
</dbReference>
<dbReference type="InterPro" id="IPR036388">
    <property type="entry name" value="WH-like_DNA-bd_sf"/>
</dbReference>
<dbReference type="InterPro" id="IPR050905">
    <property type="entry name" value="Plant_NBS-LRR"/>
</dbReference>
<dbReference type="Proteomes" id="UP000823749">
    <property type="component" value="Chromosome 2"/>
</dbReference>
<feature type="domain" description="AAA+ ATPase" evidence="7">
    <location>
        <begin position="46"/>
        <end position="182"/>
    </location>
</feature>
<sequence length="855" mass="95736">MKTAPEWFGNRSLPDAVLKVLGRRARSTNLKKSTLRRILGHVRKTSGGKVGIYGVDGIGKTTVLKALIGCPEIKSSFDTVIYVSISRYWSRRKLLNDIARQLSLDLLNSETDDEVAEKLLESLQSRKFLLLLDDVFDYIDLEAVGVPSKDLKTGSKIVLAAQEVDVCSIMGVSKAIKIANLSSEEAWALFRDQVGRLVDSTNIQPIAQAIVNECHGIPLNLIATGKALRNVNNAIIWKLTLHDFQSIGGNDSENTLRLLKFSYDRLNGPVTKSCFLFSALYQEGHEIKVSELIQHWIQEGLITGHLAYVNKKGQKIVNDLVGASLLESSSDGVFVKMHQAIRDLALSIISTKPENFQFLAKTGLRATSEGKEQVLMRRGIVLSRSFAGIKEAPEEKEWKGIGMVFLMGNCISRLPEKLSCPHLVMLSLEGNVKLTAIPDSFFDGIRNLQVVNLSNTRIRTLPTSVFGLSKLQALVLCDCPLFMDLPPEIGDLEHLELLDLQGTDVNNLPNEVGKLGFLKILRASFYGPVECIKQVKLSQALLSHETISSLLLLNELSISARPGDPRWNNIAESVTEEVTYLKGLTSLHFYFPDADILELFIRRSASWTLKSLTKFKFVVGVNIIRIVSEVPKEVEFDYDKEDRCLRYVNGDSTIHDAIVRVLNRASAFYLDNHFTVNSLSEFGLDNMKELKFCIATECPSIQGLVPRGSFNRLRSLSVHKCPKLKYVFTETLLDHFSNLEELVVEDCESVKEIVKTEADSDEGFSASLTGLNVMTVKHLPELRRIGNEPWPLLEQVNINNCPKLKNLGDFFRSAGAVKEIRAEKGWWDALYWEETALLSKLQSKFVAVNHEDWQR</sequence>
<dbReference type="InterPro" id="IPR058922">
    <property type="entry name" value="WHD_DRP"/>
</dbReference>
<dbReference type="Pfam" id="PF13855">
    <property type="entry name" value="LRR_8"/>
    <property type="match status" value="1"/>
</dbReference>
<keyword evidence="9" id="KW-1185">Reference proteome</keyword>
<dbReference type="FunFam" id="1.10.10.10:FF:000322">
    <property type="entry name" value="Probable disease resistance protein At1g63360"/>
    <property type="match status" value="1"/>
</dbReference>
<dbReference type="InterPro" id="IPR003593">
    <property type="entry name" value="AAA+_ATPase"/>
</dbReference>
<evidence type="ECO:0000313" key="8">
    <source>
        <dbReference type="EMBL" id="KAG5560908.1"/>
    </source>
</evidence>
<keyword evidence="3" id="KW-0677">Repeat</keyword>